<reference evidence="3 4" key="1">
    <citation type="submission" date="2016-11" db="EMBL/GenBank/DDBJ databases">
        <authorList>
            <person name="Jaros S."/>
            <person name="Januszkiewicz K."/>
            <person name="Wedrychowicz H."/>
        </authorList>
    </citation>
    <scope>NUCLEOTIDE SEQUENCE [LARGE SCALE GENOMIC DNA]</scope>
</reference>
<dbReference type="InterPro" id="IPR029209">
    <property type="entry name" value="DML1/Misato_tubulin"/>
</dbReference>
<sequence length="561" mass="63095">MSSPTTGPSLEVVLVARNDEHDAQGNPSTTDYTLRLALARGQSGSNTKTITEAPPSAWPGAPSNLSDQNSRPDRINQLNIFKSLVYERIRSLSGFSPFGSDETDEFATWNIGRETMLSSRSLREGCEDDFRGFAEKSDHTEGFMITTPVSDAFSGLSATLLEILRDDFTKSSVFTTAMISDAFAWKREDTEVRKCLNYFETELTLTRIEVVSQQRSKKQRLLNLGFSLQHLEEMSSLLLPIQPPRAWQDNEPWTRFLRQDTKPRETFLTQIDRRAAYDQVLTTHLQSANTELREPDGLNQTVAQLNWRGDNKICHLVGATPLLPAEHLAGDTGQRKLKESMMDFSVLPFGSDEEAKNKPRTTSTPFAQYSVVRGYEFEETQELGPILERASLPLKEPLAQWVCLPPPYPILPSSLPIFRSLLPNGRPLIISAPLPTDPYSPAGLFGLPDPLFPTSDSYIVQPSSIPIITTLSTTPDAKYLLRHLVRETRELIRVRDGVLKQYEEGEYSLGREGTLEMVERLETLVSGLGGEDEDEEDEDGGRDEDENWDDTEPKEEDWDMD</sequence>
<proteinExistence type="predicted"/>
<feature type="region of interest" description="Disordered" evidence="1">
    <location>
        <begin position="524"/>
        <end position="561"/>
    </location>
</feature>
<dbReference type="EMBL" id="FQNC01000082">
    <property type="protein sequence ID" value="SGZ18468.1"/>
    <property type="molecule type" value="Genomic_DNA"/>
</dbReference>
<dbReference type="Gene3D" id="3.40.50.1440">
    <property type="entry name" value="Tubulin/FtsZ, GTPase domain"/>
    <property type="match status" value="1"/>
</dbReference>
<dbReference type="Proteomes" id="UP000249464">
    <property type="component" value="Unassembled WGS sequence"/>
</dbReference>
<evidence type="ECO:0000313" key="4">
    <source>
        <dbReference type="Proteomes" id="UP000249464"/>
    </source>
</evidence>
<name>A0A2X0MN57_9BASI</name>
<dbReference type="PANTHER" id="PTHR13391:SF0">
    <property type="entry name" value="PROTEIN MISATO HOMOLOG 1"/>
    <property type="match status" value="1"/>
</dbReference>
<protein>
    <submittedName>
        <fullName evidence="3">BQ5605_C020g09186 protein</fullName>
    </submittedName>
</protein>
<keyword evidence="4" id="KW-1185">Reference proteome</keyword>
<organism evidence="3 4">
    <name type="scientific">Microbotryum silenes-dioicae</name>
    <dbReference type="NCBI Taxonomy" id="796604"/>
    <lineage>
        <taxon>Eukaryota</taxon>
        <taxon>Fungi</taxon>
        <taxon>Dikarya</taxon>
        <taxon>Basidiomycota</taxon>
        <taxon>Pucciniomycotina</taxon>
        <taxon>Microbotryomycetes</taxon>
        <taxon>Microbotryales</taxon>
        <taxon>Microbotryaceae</taxon>
        <taxon>Microbotryum</taxon>
    </lineage>
</organism>
<evidence type="ECO:0000256" key="1">
    <source>
        <dbReference type="SAM" id="MobiDB-lite"/>
    </source>
</evidence>
<feature type="domain" description="DML1/Misato tubulin" evidence="2">
    <location>
        <begin position="91"/>
        <end position="196"/>
    </location>
</feature>
<feature type="compositionally biased region" description="Acidic residues" evidence="1">
    <location>
        <begin position="530"/>
        <end position="561"/>
    </location>
</feature>
<dbReference type="Pfam" id="PF14881">
    <property type="entry name" value="Tubulin_3"/>
    <property type="match status" value="1"/>
</dbReference>
<dbReference type="InterPro" id="IPR049942">
    <property type="entry name" value="DML1/Misato"/>
</dbReference>
<dbReference type="AlphaFoldDB" id="A0A2X0MN57"/>
<evidence type="ECO:0000259" key="2">
    <source>
        <dbReference type="Pfam" id="PF14881"/>
    </source>
</evidence>
<feature type="region of interest" description="Disordered" evidence="1">
    <location>
        <begin position="43"/>
        <end position="72"/>
    </location>
</feature>
<dbReference type="GO" id="GO:0005739">
    <property type="term" value="C:mitochondrion"/>
    <property type="evidence" value="ECO:0007669"/>
    <property type="project" value="TreeGrafter"/>
</dbReference>
<dbReference type="InterPro" id="IPR036525">
    <property type="entry name" value="Tubulin/FtsZ_GTPase_sf"/>
</dbReference>
<gene>
    <name evidence="3" type="primary">BQ5605_C020g09186</name>
    <name evidence="3" type="ORF">BQ5605_C020G09186</name>
</gene>
<accession>A0A2X0MN57</accession>
<dbReference type="SUPFAM" id="SSF52490">
    <property type="entry name" value="Tubulin nucleotide-binding domain-like"/>
    <property type="match status" value="1"/>
</dbReference>
<evidence type="ECO:0000313" key="3">
    <source>
        <dbReference type="EMBL" id="SGZ18468.1"/>
    </source>
</evidence>
<dbReference type="GO" id="GO:0007005">
    <property type="term" value="P:mitochondrion organization"/>
    <property type="evidence" value="ECO:0007669"/>
    <property type="project" value="InterPro"/>
</dbReference>
<dbReference type="PANTHER" id="PTHR13391">
    <property type="entry name" value="MITOCHONDRIAL DISTRIBUTION REGULATOR MISATO"/>
    <property type="match status" value="1"/>
</dbReference>
<dbReference type="STRING" id="796604.A0A2X0MN57"/>